<evidence type="ECO:0000256" key="6">
    <source>
        <dbReference type="ARBA" id="ARBA00022857"/>
    </source>
</evidence>
<dbReference type="AlphaFoldDB" id="A0A1F4T933"/>
<protein>
    <recommendedName>
        <fullName evidence="11">tRNA-dihydrouridine synthase</fullName>
        <ecNumber evidence="11">1.3.1.-</ecNumber>
    </recommendedName>
</protein>
<evidence type="ECO:0000256" key="1">
    <source>
        <dbReference type="ARBA" id="ARBA00002790"/>
    </source>
</evidence>
<evidence type="ECO:0000256" key="12">
    <source>
        <dbReference type="PIRSR" id="PIRSR006621-1"/>
    </source>
</evidence>
<keyword evidence="2" id="KW-0820">tRNA-binding</keyword>
<dbReference type="InterPro" id="IPR001269">
    <property type="entry name" value="DUS_fam"/>
</dbReference>
<dbReference type="Gene3D" id="1.10.1200.80">
    <property type="entry name" value="Putative flavin oxidoreducatase, domain 2"/>
    <property type="match status" value="1"/>
</dbReference>
<dbReference type="GO" id="GO:0050660">
    <property type="term" value="F:flavin adenine dinucleotide binding"/>
    <property type="evidence" value="ECO:0007669"/>
    <property type="project" value="InterPro"/>
</dbReference>
<proteinExistence type="inferred from homology"/>
<dbReference type="Pfam" id="PF01207">
    <property type="entry name" value="Dus"/>
    <property type="match status" value="1"/>
</dbReference>
<dbReference type="PANTHER" id="PTHR45846">
    <property type="entry name" value="TRNA-DIHYDROURIDINE(47) SYNTHASE [NAD(P)(+)]-LIKE"/>
    <property type="match status" value="1"/>
</dbReference>
<dbReference type="EMBL" id="MEUG01000001">
    <property type="protein sequence ID" value="OGC28533.1"/>
    <property type="molecule type" value="Genomic_DNA"/>
</dbReference>
<dbReference type="InterPro" id="IPR013785">
    <property type="entry name" value="Aldolase_TIM"/>
</dbReference>
<evidence type="ECO:0000256" key="13">
    <source>
        <dbReference type="PIRSR" id="PIRSR006621-2"/>
    </source>
</evidence>
<name>A0A1F4T933_UNCSA</name>
<reference evidence="15 16" key="1">
    <citation type="journal article" date="2016" name="Nat. Commun.">
        <title>Thousands of microbial genomes shed light on interconnected biogeochemical processes in an aquifer system.</title>
        <authorList>
            <person name="Anantharaman K."/>
            <person name="Brown C.T."/>
            <person name="Hug L.A."/>
            <person name="Sharon I."/>
            <person name="Castelle C.J."/>
            <person name="Probst A.J."/>
            <person name="Thomas B.C."/>
            <person name="Singh A."/>
            <person name="Wilkins M.J."/>
            <person name="Karaoz U."/>
            <person name="Brodie E.L."/>
            <person name="Williams K.H."/>
            <person name="Hubbard S.S."/>
            <person name="Banfield J.F."/>
        </authorList>
    </citation>
    <scope>NUCLEOTIDE SEQUENCE [LARGE SCALE GENOMIC DNA]</scope>
</reference>
<dbReference type="PANTHER" id="PTHR45846:SF1">
    <property type="entry name" value="TRNA-DIHYDROURIDINE(47) SYNTHASE [NAD(P)(+)]-LIKE"/>
    <property type="match status" value="1"/>
</dbReference>
<evidence type="ECO:0000256" key="11">
    <source>
        <dbReference type="PIRNR" id="PIRNR006621"/>
    </source>
</evidence>
<feature type="binding site" evidence="13">
    <location>
        <begin position="226"/>
        <end position="227"/>
    </location>
    <ligand>
        <name>FMN</name>
        <dbReference type="ChEBI" id="CHEBI:58210"/>
    </ligand>
</feature>
<evidence type="ECO:0000256" key="7">
    <source>
        <dbReference type="ARBA" id="ARBA00022884"/>
    </source>
</evidence>
<dbReference type="InterPro" id="IPR024036">
    <property type="entry name" value="tRNA-dHydroUridine_Synthase_C"/>
</dbReference>
<evidence type="ECO:0000256" key="8">
    <source>
        <dbReference type="ARBA" id="ARBA00023002"/>
    </source>
</evidence>
<keyword evidence="4 11" id="KW-0288">FMN</keyword>
<evidence type="ECO:0000256" key="5">
    <source>
        <dbReference type="ARBA" id="ARBA00022694"/>
    </source>
</evidence>
<comment type="function">
    <text evidence="1 11">Catalyzes the synthesis of 5,6-dihydrouridine (D), a modified base found in the D-loop of most tRNAs, via the reduction of the C5-C6 double bond in target uridines.</text>
</comment>
<gene>
    <name evidence="15" type="ORF">A3K49_06165</name>
</gene>
<feature type="domain" description="DUS-like FMN-binding" evidence="14">
    <location>
        <begin position="13"/>
        <end position="306"/>
    </location>
</feature>
<evidence type="ECO:0000313" key="15">
    <source>
        <dbReference type="EMBL" id="OGC28533.1"/>
    </source>
</evidence>
<dbReference type="EC" id="1.3.1.-" evidence="11"/>
<feature type="binding site" evidence="13">
    <location>
        <position position="70"/>
    </location>
    <ligand>
        <name>FMN</name>
        <dbReference type="ChEBI" id="CHEBI:58210"/>
    </ligand>
</feature>
<comment type="catalytic activity">
    <reaction evidence="9">
        <text>a 5,6-dihydrouridine in tRNA + NADP(+) = a uridine in tRNA + NADPH + H(+)</text>
        <dbReference type="Rhea" id="RHEA:23624"/>
        <dbReference type="Rhea" id="RHEA-COMP:13339"/>
        <dbReference type="Rhea" id="RHEA-COMP:13887"/>
        <dbReference type="ChEBI" id="CHEBI:15378"/>
        <dbReference type="ChEBI" id="CHEBI:57783"/>
        <dbReference type="ChEBI" id="CHEBI:58349"/>
        <dbReference type="ChEBI" id="CHEBI:65315"/>
        <dbReference type="ChEBI" id="CHEBI:74443"/>
    </reaction>
</comment>
<evidence type="ECO:0000259" key="14">
    <source>
        <dbReference type="Pfam" id="PF01207"/>
    </source>
</evidence>
<keyword evidence="7" id="KW-0694">RNA-binding</keyword>
<dbReference type="PIRSF" id="PIRSF006621">
    <property type="entry name" value="Dus"/>
    <property type="match status" value="1"/>
</dbReference>
<feature type="binding site" evidence="13">
    <location>
        <position position="140"/>
    </location>
    <ligand>
        <name>FMN</name>
        <dbReference type="ChEBI" id="CHEBI:58210"/>
    </ligand>
</feature>
<keyword evidence="6" id="KW-0521">NADP</keyword>
<comment type="catalytic activity">
    <reaction evidence="10">
        <text>a 5,6-dihydrouridine in tRNA + NAD(+) = a uridine in tRNA + NADH + H(+)</text>
        <dbReference type="Rhea" id="RHEA:54452"/>
        <dbReference type="Rhea" id="RHEA-COMP:13339"/>
        <dbReference type="Rhea" id="RHEA-COMP:13887"/>
        <dbReference type="ChEBI" id="CHEBI:15378"/>
        <dbReference type="ChEBI" id="CHEBI:57540"/>
        <dbReference type="ChEBI" id="CHEBI:57945"/>
        <dbReference type="ChEBI" id="CHEBI:65315"/>
        <dbReference type="ChEBI" id="CHEBI:74443"/>
    </reaction>
</comment>
<evidence type="ECO:0000256" key="10">
    <source>
        <dbReference type="ARBA" id="ARBA00048802"/>
    </source>
</evidence>
<dbReference type="Gene3D" id="3.20.20.70">
    <property type="entry name" value="Aldolase class I"/>
    <property type="match status" value="1"/>
</dbReference>
<dbReference type="SUPFAM" id="SSF51395">
    <property type="entry name" value="FMN-linked oxidoreductases"/>
    <property type="match status" value="1"/>
</dbReference>
<comment type="cofactor">
    <cofactor evidence="11 13">
        <name>FMN</name>
        <dbReference type="ChEBI" id="CHEBI:58210"/>
    </cofactor>
</comment>
<keyword evidence="13" id="KW-0547">Nucleotide-binding</keyword>
<dbReference type="InterPro" id="IPR004652">
    <property type="entry name" value="DusB-like"/>
</dbReference>
<sequence length="319" mass="35006">MPQIGSLNIEKTILAPLAGCSDLPFRLICREQGAKLAFYEMVDCNSLLHHSRKTGELLQTNERDQPLAAQLIGGDAADMAKAAKILLEMISPPFLDINAACPVKKMMKKGSGANLLREPLTLYSIVRKVAAAVDIPVTVKLRIGYDKRDHKRIAAIARNCQKNGAAAIFVHGRTKSQLYSGDIDYGAIKVIKETVSVPVFGSGNVFSPELAEKMLAETGCDGVMVARGAFGNPWLFANIERRLLGQPINEPTLAERKEVLIRHLNYIQEYRAKSNVIGLMRKVAIWYLKSFPNAATARSAAVAAKSFPELLETIDRYLA</sequence>
<keyword evidence="3 11" id="KW-0285">Flavoprotein</keyword>
<organism evidence="15 16">
    <name type="scientific">candidate division WOR-1 bacterium RIFOXYC12_FULL_54_18</name>
    <dbReference type="NCBI Taxonomy" id="1802584"/>
    <lineage>
        <taxon>Bacteria</taxon>
        <taxon>Bacillati</taxon>
        <taxon>Saganbacteria</taxon>
    </lineage>
</organism>
<dbReference type="InterPro" id="IPR035587">
    <property type="entry name" value="DUS-like_FMN-bd"/>
</dbReference>
<evidence type="ECO:0000256" key="9">
    <source>
        <dbReference type="ARBA" id="ARBA00048205"/>
    </source>
</evidence>
<evidence type="ECO:0000313" key="16">
    <source>
        <dbReference type="Proteomes" id="UP000178602"/>
    </source>
</evidence>
<dbReference type="GO" id="GO:0000049">
    <property type="term" value="F:tRNA binding"/>
    <property type="evidence" value="ECO:0007669"/>
    <property type="project" value="UniProtKB-KW"/>
</dbReference>
<dbReference type="CDD" id="cd02801">
    <property type="entry name" value="DUS_like_FMN"/>
    <property type="match status" value="1"/>
</dbReference>
<accession>A0A1F4T933</accession>
<comment type="similarity">
    <text evidence="11">Belongs to the dus family.</text>
</comment>
<dbReference type="Proteomes" id="UP000178602">
    <property type="component" value="Unassembled WGS sequence"/>
</dbReference>
<comment type="caution">
    <text evidence="15">The sequence shown here is derived from an EMBL/GenBank/DDBJ whole genome shotgun (WGS) entry which is preliminary data.</text>
</comment>
<evidence type="ECO:0000256" key="3">
    <source>
        <dbReference type="ARBA" id="ARBA00022630"/>
    </source>
</evidence>
<evidence type="ECO:0000256" key="2">
    <source>
        <dbReference type="ARBA" id="ARBA00022555"/>
    </source>
</evidence>
<dbReference type="NCBIfam" id="TIGR00737">
    <property type="entry name" value="nifR3_yhdG"/>
    <property type="match status" value="1"/>
</dbReference>
<dbReference type="GO" id="GO:0017150">
    <property type="term" value="F:tRNA dihydrouridine synthase activity"/>
    <property type="evidence" value="ECO:0007669"/>
    <property type="project" value="InterPro"/>
</dbReference>
<keyword evidence="8 11" id="KW-0560">Oxidoreductase</keyword>
<keyword evidence="5 11" id="KW-0819">tRNA processing</keyword>
<feature type="active site" description="Proton donor" evidence="12">
    <location>
        <position position="101"/>
    </location>
</feature>
<evidence type="ECO:0000256" key="4">
    <source>
        <dbReference type="ARBA" id="ARBA00022643"/>
    </source>
</evidence>
<feature type="binding site" evidence="13">
    <location>
        <position position="171"/>
    </location>
    <ligand>
        <name>FMN</name>
        <dbReference type="ChEBI" id="CHEBI:58210"/>
    </ligand>
</feature>